<proteinExistence type="predicted"/>
<comment type="caution">
    <text evidence="8">The sequence shown here is derived from an EMBL/GenBank/DDBJ whole genome shotgun (WGS) entry which is preliminary data.</text>
</comment>
<evidence type="ECO:0000313" key="8">
    <source>
        <dbReference type="EMBL" id="KAL1847809.1"/>
    </source>
</evidence>
<feature type="domain" description="Xylanolytic transcriptional activator regulatory" evidence="7">
    <location>
        <begin position="126"/>
        <end position="290"/>
    </location>
</feature>
<dbReference type="EMBL" id="JAZHXJ010000958">
    <property type="protein sequence ID" value="KAL1847809.1"/>
    <property type="molecule type" value="Genomic_DNA"/>
</dbReference>
<protein>
    <recommendedName>
        <fullName evidence="7">Xylanolytic transcriptional activator regulatory domain-containing protein</fullName>
    </recommendedName>
</protein>
<dbReference type="PANTHER" id="PTHR31845:SF19">
    <property type="entry name" value="TRANSCRIPTION FACTOR DOMAIN-CONTAINING PROTEIN"/>
    <property type="match status" value="1"/>
</dbReference>
<evidence type="ECO:0000256" key="3">
    <source>
        <dbReference type="ARBA" id="ARBA00023125"/>
    </source>
</evidence>
<evidence type="ECO:0000259" key="7">
    <source>
        <dbReference type="Pfam" id="PF04082"/>
    </source>
</evidence>
<dbReference type="InterPro" id="IPR051089">
    <property type="entry name" value="prtT"/>
</dbReference>
<dbReference type="Pfam" id="PF04082">
    <property type="entry name" value="Fungal_trans"/>
    <property type="match status" value="1"/>
</dbReference>
<evidence type="ECO:0000256" key="2">
    <source>
        <dbReference type="ARBA" id="ARBA00023015"/>
    </source>
</evidence>
<comment type="subcellular location">
    <subcellularLocation>
        <location evidence="1">Nucleus</location>
    </subcellularLocation>
</comment>
<feature type="region of interest" description="Disordered" evidence="6">
    <location>
        <begin position="1"/>
        <end position="24"/>
    </location>
</feature>
<keyword evidence="5" id="KW-0539">Nucleus</keyword>
<evidence type="ECO:0000256" key="5">
    <source>
        <dbReference type="ARBA" id="ARBA00023242"/>
    </source>
</evidence>
<evidence type="ECO:0000256" key="4">
    <source>
        <dbReference type="ARBA" id="ARBA00023163"/>
    </source>
</evidence>
<dbReference type="CDD" id="cd12148">
    <property type="entry name" value="fungal_TF_MHR"/>
    <property type="match status" value="1"/>
</dbReference>
<dbReference type="Proteomes" id="UP001586593">
    <property type="component" value="Unassembled WGS sequence"/>
</dbReference>
<name>A0ABR3VXK6_9PEZI</name>
<reference evidence="8 9" key="1">
    <citation type="journal article" date="2024" name="Commun. Biol.">
        <title>Comparative genomic analysis of thermophilic fungi reveals convergent evolutionary adaptations and gene losses.</title>
        <authorList>
            <person name="Steindorff A.S."/>
            <person name="Aguilar-Pontes M.V."/>
            <person name="Robinson A.J."/>
            <person name="Andreopoulos B."/>
            <person name="LaButti K."/>
            <person name="Kuo A."/>
            <person name="Mondo S."/>
            <person name="Riley R."/>
            <person name="Otillar R."/>
            <person name="Haridas S."/>
            <person name="Lipzen A."/>
            <person name="Grimwood J."/>
            <person name="Schmutz J."/>
            <person name="Clum A."/>
            <person name="Reid I.D."/>
            <person name="Moisan M.C."/>
            <person name="Butler G."/>
            <person name="Nguyen T.T.M."/>
            <person name="Dewar K."/>
            <person name="Conant G."/>
            <person name="Drula E."/>
            <person name="Henrissat B."/>
            <person name="Hansel C."/>
            <person name="Singer S."/>
            <person name="Hutchinson M.I."/>
            <person name="de Vries R.P."/>
            <person name="Natvig D.O."/>
            <person name="Powell A.J."/>
            <person name="Tsang A."/>
            <person name="Grigoriev I.V."/>
        </authorList>
    </citation>
    <scope>NUCLEOTIDE SEQUENCE [LARGE SCALE GENOMIC DNA]</scope>
    <source>
        <strain evidence="8 9">ATCC 24622</strain>
    </source>
</reference>
<keyword evidence="2" id="KW-0805">Transcription regulation</keyword>
<evidence type="ECO:0000256" key="1">
    <source>
        <dbReference type="ARBA" id="ARBA00004123"/>
    </source>
</evidence>
<dbReference type="InterPro" id="IPR007219">
    <property type="entry name" value="XnlR_reg_dom"/>
</dbReference>
<sequence>MIASRGSARTDTYPPPSTQTVGEQDLHSHVVSPLQVLAAAIAEEPARSLEDESPGRFGMRDAWRSEGRGGLDARVTKYFAPKITHQTDWQVLAAQSRESTLRLEPAACDPLTARLIDRHDADHYFDMYFEIRNPFLGLHDRQLYTPEYVYSRSFTLFSVICALGCAVSARPRDQFLYPALLSLAEAGVKWSIAVAVKSVETVQAIIVMQYWAPLCQKQSDDSCWLRLSHAFQLARDIRLDNASAIADQVNMLCPDADAERKERLARNCERTWLHCFISDKHWGIMSGRTSCVSWRQIPSSMDGWWRKPTASPHDRLIAGLAEMRRLLVKMLEQGKQFSHTLESITKWHSEALETFEQFYNSRCSVEDRTVPSAISVPPLAFYTSHSIMVLNAQAMRDLVAIGVLTTCQPFLEIARKTVQVATRLLDHFLFDRVFLDRHRGLQNNQFIMICHAITEILHAVRRGGLTPEEVDSAAFKVRAVPRRLEKIAEELPSSSVAHLYGNLASFFVAQLDGSQNSDSSQGLSGLDEAGASPSAWSGMIDQGLIDSSTWMNMGFLTSDVPIYDPSGLGGIDGASLDTFSL</sequence>
<keyword evidence="3" id="KW-0238">DNA-binding</keyword>
<keyword evidence="4" id="KW-0804">Transcription</keyword>
<evidence type="ECO:0000313" key="9">
    <source>
        <dbReference type="Proteomes" id="UP001586593"/>
    </source>
</evidence>
<evidence type="ECO:0000256" key="6">
    <source>
        <dbReference type="SAM" id="MobiDB-lite"/>
    </source>
</evidence>
<keyword evidence="9" id="KW-1185">Reference proteome</keyword>
<dbReference type="PANTHER" id="PTHR31845">
    <property type="entry name" value="FINGER DOMAIN PROTEIN, PUTATIVE-RELATED"/>
    <property type="match status" value="1"/>
</dbReference>
<accession>A0ABR3VXK6</accession>
<gene>
    <name evidence="8" type="ORF">VTK73DRAFT_10263</name>
</gene>
<organism evidence="8 9">
    <name type="scientific">Phialemonium thermophilum</name>
    <dbReference type="NCBI Taxonomy" id="223376"/>
    <lineage>
        <taxon>Eukaryota</taxon>
        <taxon>Fungi</taxon>
        <taxon>Dikarya</taxon>
        <taxon>Ascomycota</taxon>
        <taxon>Pezizomycotina</taxon>
        <taxon>Sordariomycetes</taxon>
        <taxon>Sordariomycetidae</taxon>
        <taxon>Cephalothecales</taxon>
        <taxon>Cephalothecaceae</taxon>
        <taxon>Phialemonium</taxon>
    </lineage>
</organism>